<comment type="caution">
    <text evidence="5">The sequence shown here is derived from an EMBL/GenBank/DDBJ whole genome shotgun (WGS) entry which is preliminary data.</text>
</comment>
<accession>A0A7W8Z0K2</accession>
<evidence type="ECO:0000313" key="5">
    <source>
        <dbReference type="EMBL" id="MBB5625234.1"/>
    </source>
</evidence>
<dbReference type="GO" id="GO:0005737">
    <property type="term" value="C:cytoplasm"/>
    <property type="evidence" value="ECO:0007669"/>
    <property type="project" value="TreeGrafter"/>
</dbReference>
<feature type="region of interest" description="Disordered" evidence="3">
    <location>
        <begin position="804"/>
        <end position="891"/>
    </location>
</feature>
<dbReference type="CDD" id="cd06170">
    <property type="entry name" value="LuxR_C_like"/>
    <property type="match status" value="1"/>
</dbReference>
<dbReference type="Gene3D" id="1.10.10.10">
    <property type="entry name" value="Winged helix-like DNA-binding domain superfamily/Winged helix DNA-binding domain"/>
    <property type="match status" value="1"/>
</dbReference>
<reference evidence="5 6" key="1">
    <citation type="submission" date="2020-08" db="EMBL/GenBank/DDBJ databases">
        <title>Sequencing the genomes of 1000 actinobacteria strains.</title>
        <authorList>
            <person name="Klenk H.-P."/>
        </authorList>
    </citation>
    <scope>NUCLEOTIDE SEQUENCE [LARGE SCALE GENOMIC DNA]</scope>
    <source>
        <strain evidence="5 6">DSM 45790</strain>
    </source>
</reference>
<dbReference type="GO" id="GO:0006355">
    <property type="term" value="P:regulation of DNA-templated transcription"/>
    <property type="evidence" value="ECO:0007669"/>
    <property type="project" value="InterPro"/>
</dbReference>
<dbReference type="InterPro" id="IPR027417">
    <property type="entry name" value="P-loop_NTPase"/>
</dbReference>
<dbReference type="GO" id="GO:0004016">
    <property type="term" value="F:adenylate cyclase activity"/>
    <property type="evidence" value="ECO:0007669"/>
    <property type="project" value="TreeGrafter"/>
</dbReference>
<evidence type="ECO:0000256" key="3">
    <source>
        <dbReference type="SAM" id="MobiDB-lite"/>
    </source>
</evidence>
<dbReference type="PROSITE" id="PS00622">
    <property type="entry name" value="HTH_LUXR_1"/>
    <property type="match status" value="1"/>
</dbReference>
<gene>
    <name evidence="5" type="ORF">BJ981_000933</name>
</gene>
<feature type="domain" description="HTH luxR-type" evidence="4">
    <location>
        <begin position="997"/>
        <end position="1062"/>
    </location>
</feature>
<dbReference type="PANTHER" id="PTHR16305:SF35">
    <property type="entry name" value="TRANSCRIPTIONAL ACTIVATOR DOMAIN"/>
    <property type="match status" value="1"/>
</dbReference>
<evidence type="ECO:0000256" key="2">
    <source>
        <dbReference type="ARBA" id="ARBA00022840"/>
    </source>
</evidence>
<dbReference type="RefSeq" id="WP_311745337.1">
    <property type="nucleotide sequence ID" value="NZ_JACHBR010000001.1"/>
</dbReference>
<keyword evidence="2" id="KW-0067">ATP-binding</keyword>
<dbReference type="PROSITE" id="PS50043">
    <property type="entry name" value="HTH_LUXR_2"/>
    <property type="match status" value="1"/>
</dbReference>
<dbReference type="GO" id="GO:0003677">
    <property type="term" value="F:DNA binding"/>
    <property type="evidence" value="ECO:0007669"/>
    <property type="project" value="UniProtKB-KW"/>
</dbReference>
<dbReference type="Pfam" id="PF13191">
    <property type="entry name" value="AAA_16"/>
    <property type="match status" value="1"/>
</dbReference>
<dbReference type="Gene3D" id="3.40.50.300">
    <property type="entry name" value="P-loop containing nucleotide triphosphate hydrolases"/>
    <property type="match status" value="1"/>
</dbReference>
<dbReference type="InterPro" id="IPR000792">
    <property type="entry name" value="Tscrpt_reg_LuxR_C"/>
</dbReference>
<keyword evidence="1" id="KW-0547">Nucleotide-binding</keyword>
<dbReference type="InterPro" id="IPR036388">
    <property type="entry name" value="WH-like_DNA-bd_sf"/>
</dbReference>
<organism evidence="5 6">
    <name type="scientific">Sphaerisporangium krabiense</name>
    <dbReference type="NCBI Taxonomy" id="763782"/>
    <lineage>
        <taxon>Bacteria</taxon>
        <taxon>Bacillati</taxon>
        <taxon>Actinomycetota</taxon>
        <taxon>Actinomycetes</taxon>
        <taxon>Streptosporangiales</taxon>
        <taxon>Streptosporangiaceae</taxon>
        <taxon>Sphaerisporangium</taxon>
    </lineage>
</organism>
<dbReference type="AlphaFoldDB" id="A0A7W8Z0K2"/>
<keyword evidence="6" id="KW-1185">Reference proteome</keyword>
<evidence type="ECO:0000313" key="6">
    <source>
        <dbReference type="Proteomes" id="UP000588112"/>
    </source>
</evidence>
<dbReference type="GO" id="GO:0005524">
    <property type="term" value="F:ATP binding"/>
    <property type="evidence" value="ECO:0007669"/>
    <property type="project" value="UniProtKB-KW"/>
</dbReference>
<protein>
    <submittedName>
        <fullName evidence="5">DNA-binding NarL/FixJ family response regulator</fullName>
    </submittedName>
</protein>
<dbReference type="PANTHER" id="PTHR16305">
    <property type="entry name" value="TESTICULAR SOLUBLE ADENYLYL CYCLASE"/>
    <property type="match status" value="1"/>
</dbReference>
<dbReference type="EMBL" id="JACHBR010000001">
    <property type="protein sequence ID" value="MBB5625234.1"/>
    <property type="molecule type" value="Genomic_DNA"/>
</dbReference>
<evidence type="ECO:0000259" key="4">
    <source>
        <dbReference type="PROSITE" id="PS50043"/>
    </source>
</evidence>
<keyword evidence="5" id="KW-0238">DNA-binding</keyword>
<proteinExistence type="predicted"/>
<dbReference type="InterPro" id="IPR041664">
    <property type="entry name" value="AAA_16"/>
</dbReference>
<evidence type="ECO:0000256" key="1">
    <source>
        <dbReference type="ARBA" id="ARBA00022741"/>
    </source>
</evidence>
<dbReference type="SUPFAM" id="SSF52540">
    <property type="entry name" value="P-loop containing nucleoside triphosphate hydrolases"/>
    <property type="match status" value="1"/>
</dbReference>
<dbReference type="InterPro" id="IPR016032">
    <property type="entry name" value="Sig_transdc_resp-reg_C-effctor"/>
</dbReference>
<dbReference type="Proteomes" id="UP000588112">
    <property type="component" value="Unassembled WGS sequence"/>
</dbReference>
<dbReference type="Gene3D" id="1.25.40.10">
    <property type="entry name" value="Tetratricopeptide repeat domain"/>
    <property type="match status" value="2"/>
</dbReference>
<dbReference type="Pfam" id="PF00196">
    <property type="entry name" value="GerE"/>
    <property type="match status" value="1"/>
</dbReference>
<dbReference type="SUPFAM" id="SSF46894">
    <property type="entry name" value="C-terminal effector domain of the bipartite response regulators"/>
    <property type="match status" value="1"/>
</dbReference>
<dbReference type="InterPro" id="IPR011990">
    <property type="entry name" value="TPR-like_helical_dom_sf"/>
</dbReference>
<dbReference type="SMART" id="SM00421">
    <property type="entry name" value="HTH_LUXR"/>
    <property type="match status" value="1"/>
</dbReference>
<feature type="compositionally biased region" description="Polar residues" evidence="3">
    <location>
        <begin position="867"/>
        <end position="877"/>
    </location>
</feature>
<dbReference type="SUPFAM" id="SSF48452">
    <property type="entry name" value="TPR-like"/>
    <property type="match status" value="1"/>
</dbReference>
<dbReference type="PRINTS" id="PR00038">
    <property type="entry name" value="HTHLUXR"/>
</dbReference>
<sequence>MTVHMVSPLFVGRERELETLGRALTRAREGAATTVFVGGEAGVGKTRLIREFSQRAGDARVLVGGCLELGTDGLPFAPFTAVLRRLVRDLGHDGVAALVPGGRTRALARLLPEFGEPDDDGGEARARLFEQVLGLMERLAEIGPTILIIEDAHWADRSTRDLLSFLVRYQRPTTRLVILVTYRSDELHRTHPLRPLLAELSRIDWVMRLDVRRLSRREVILQAASILDREPTMLDVDLIYARSEGNPLFVEALLDGGEAAAMPDSLRDLLLVGVERLPEDTQELLRVASAGGDRIEHALLSAVAGLDDAALSQALRPAVSGNVLVVDGEGYAFRHALIREAVHDDLLPGERVRLHTRFAETLERDPGILPDPRGAIELAHHWYAALDSPSALLSAWRAAAVARKSTAYDEQLRMLTRVLELWDRVPDAAEKIGADHVDVLRQTITVAHLAGEFERGISLAKAALSEIDTETDPVRAARLLRQRGLVRYDLGREGYLDDLRTAVRLVPASPPSRLRAQVLENLARVIHDPNAWAEKEALAEEAMAMAREVGDPETEAHALTSLTWARCRYSAMQDQAGAFGQAREIATRGNRYSALMRVAISESDAYEGAGWHEKAAQVARRGIADAEAFGLARTSGAFLAINLSEPLMSLGRWDEALEVIDRALDVVPPAPYRASLQGYATDIALARGQIDRAESLFHSSTHVLNRGYYRDQSVLPHLRREIEIRLAQGRADDAHALVQRAVREYESEAAPRYVWPVLITATEAAGPLLPELRVIAAKLPVEGDLQEAQRLTFAARYLQASTTPPSFARPLHTPNTPSSATPHLHPLNASASASASASARASNDLTSARGSDDPASARASNAPAFSRASNGLSSAATCTGDGSPAADGLPSPDELLSATWLEGRVPPAAVSALWDKVVAAWAALRQPYAEARALFGAAQAAVTAGDRDRAAERLSRAARLAEELRAAPLSAEIDSLARRARLPLAGEPASAHSSSPPAETGLGLTAREREVLRLVATGRSNREIAAALFISAKTVSVHVSNILAKLGATSRGEAAATAHRLHLFDDHPS</sequence>
<feature type="compositionally biased region" description="Low complexity" evidence="3">
    <location>
        <begin position="829"/>
        <end position="842"/>
    </location>
</feature>
<name>A0A7W8Z0K2_9ACTN</name>